<evidence type="ECO:0000313" key="15">
    <source>
        <dbReference type="EMBL" id="KAG8192042.1"/>
    </source>
</evidence>
<evidence type="ECO:0000256" key="2">
    <source>
        <dbReference type="ARBA" id="ARBA00022670"/>
    </source>
</evidence>
<dbReference type="PANTHER" id="PTHR10127:SF814">
    <property type="entry name" value="MEPRIN A SUBUNIT BETA"/>
    <property type="match status" value="1"/>
</dbReference>
<keyword evidence="6 12" id="KW-0862">Zinc</keyword>
<keyword evidence="10" id="KW-0325">Glycoprotein</keyword>
<sequence>MNLPLMEINSKEIIGAHENNEIIENEDNKYVDPLETSGEFEGDIILETAQDKNAVRNENLKWPGGIVPYTIARDFGKKGRQEIKRAVNEFARHSCVKFVPRTDQRDYLSIVRGAGCSSHVGRRGGKQELTLAPPCDRVTTVMHEFMHALGFWHEQSRTDRDDYVSIRWENIKPGDEHNFLKYNLDVVQFLGEGYDYSSLMHYGDRYFSKNEMPTIVPKRPVGKYGIGQKIGFSRTDIRKINKLYNCNRHL</sequence>
<feature type="binding site" evidence="12">
    <location>
        <position position="143"/>
    </location>
    <ligand>
        <name>Zn(2+)</name>
        <dbReference type="ChEBI" id="CHEBI:29105"/>
        <note>catalytic</note>
    </ligand>
</feature>
<evidence type="ECO:0000256" key="10">
    <source>
        <dbReference type="ARBA" id="ARBA00023180"/>
    </source>
</evidence>
<gene>
    <name evidence="15" type="ORF">JTE90_025308</name>
</gene>
<comment type="cofactor">
    <cofactor evidence="12 13">
        <name>Zn(2+)</name>
        <dbReference type="ChEBI" id="CHEBI:29105"/>
    </cofactor>
    <text evidence="12 13">Binds 1 zinc ion per subunit.</text>
</comment>
<comment type="function">
    <text evidence="11">Zinc metalloprotease. Provoques deadhesion of endothelial cells from cell cultures, and also degradation of fibronectin, fibrinogen and gelatin in vitro. Its role in the venom is not fully understood but it might act as a spreading factor that facilitates diffusion of other venom toxins. Alternatively, it might be involved in the proteolytic processing of other venom toxins or it might play a role in extra-oral digestion of prey.</text>
</comment>
<comment type="caution">
    <text evidence="15">The sequence shown here is derived from an EMBL/GenBank/DDBJ whole genome shotgun (WGS) entry which is preliminary data.</text>
</comment>
<name>A0AAV6V5Y9_9ARAC</name>
<keyword evidence="16" id="KW-1185">Reference proteome</keyword>
<evidence type="ECO:0000313" key="16">
    <source>
        <dbReference type="Proteomes" id="UP000827092"/>
    </source>
</evidence>
<feature type="binding site" evidence="12">
    <location>
        <position position="153"/>
    </location>
    <ligand>
        <name>Zn(2+)</name>
        <dbReference type="ChEBI" id="CHEBI:29105"/>
        <note>catalytic</note>
    </ligand>
</feature>
<feature type="binding site" evidence="12">
    <location>
        <position position="147"/>
    </location>
    <ligand>
        <name>Zn(2+)</name>
        <dbReference type="ChEBI" id="CHEBI:29105"/>
        <note>catalytic</note>
    </ligand>
</feature>
<dbReference type="CDD" id="cd04280">
    <property type="entry name" value="ZnMc_astacin_like"/>
    <property type="match status" value="1"/>
</dbReference>
<dbReference type="Gene3D" id="3.40.390.10">
    <property type="entry name" value="Collagenase (Catalytic Domain)"/>
    <property type="match status" value="1"/>
</dbReference>
<keyword evidence="7 12" id="KW-0482">Metalloprotease</keyword>
<keyword evidence="2 12" id="KW-0645">Protease</keyword>
<evidence type="ECO:0000259" key="14">
    <source>
        <dbReference type="PROSITE" id="PS51864"/>
    </source>
</evidence>
<dbReference type="InterPro" id="IPR034035">
    <property type="entry name" value="Astacin-like_dom"/>
</dbReference>
<dbReference type="EC" id="3.4.24.-" evidence="13"/>
<reference evidence="15 16" key="1">
    <citation type="journal article" date="2022" name="Nat. Ecol. Evol.">
        <title>A masculinizing supergene underlies an exaggerated male reproductive morph in a spider.</title>
        <authorList>
            <person name="Hendrickx F."/>
            <person name="De Corte Z."/>
            <person name="Sonet G."/>
            <person name="Van Belleghem S.M."/>
            <person name="Kostlbacher S."/>
            <person name="Vangestel C."/>
        </authorList>
    </citation>
    <scope>NUCLEOTIDE SEQUENCE [LARGE SCALE GENOMIC DNA]</scope>
    <source>
        <strain evidence="15">W744_W776</strain>
    </source>
</reference>
<feature type="active site" evidence="12">
    <location>
        <position position="144"/>
    </location>
</feature>
<feature type="domain" description="Peptidase M12A" evidence="14">
    <location>
        <begin position="53"/>
        <end position="247"/>
    </location>
</feature>
<keyword evidence="4" id="KW-0732">Signal</keyword>
<dbReference type="SMART" id="SM00235">
    <property type="entry name" value="ZnMc"/>
    <property type="match status" value="1"/>
</dbReference>
<keyword evidence="5 12" id="KW-0378">Hydrolase</keyword>
<evidence type="ECO:0000256" key="9">
    <source>
        <dbReference type="ARBA" id="ARBA00023157"/>
    </source>
</evidence>
<dbReference type="InterPro" id="IPR024079">
    <property type="entry name" value="MetalloPept_cat_dom_sf"/>
</dbReference>
<keyword evidence="8" id="KW-0865">Zymogen</keyword>
<comment type="caution">
    <text evidence="12">Lacks conserved residue(s) required for the propagation of feature annotation.</text>
</comment>
<evidence type="ECO:0000256" key="5">
    <source>
        <dbReference type="ARBA" id="ARBA00022801"/>
    </source>
</evidence>
<dbReference type="AlphaFoldDB" id="A0AAV6V5Y9"/>
<dbReference type="Pfam" id="PF01400">
    <property type="entry name" value="Astacin"/>
    <property type="match status" value="1"/>
</dbReference>
<keyword evidence="3 12" id="KW-0479">Metal-binding</keyword>
<comment type="subunit">
    <text evidence="1">Monomer.</text>
</comment>
<dbReference type="FunFam" id="3.40.390.10:FF:000015">
    <property type="entry name" value="Meprin A subunit"/>
    <property type="match status" value="1"/>
</dbReference>
<evidence type="ECO:0000256" key="12">
    <source>
        <dbReference type="PROSITE-ProRule" id="PRU01211"/>
    </source>
</evidence>
<dbReference type="GO" id="GO:0008270">
    <property type="term" value="F:zinc ion binding"/>
    <property type="evidence" value="ECO:0007669"/>
    <property type="project" value="UniProtKB-UniRule"/>
</dbReference>
<dbReference type="PRINTS" id="PR00480">
    <property type="entry name" value="ASTACIN"/>
</dbReference>
<dbReference type="GO" id="GO:0006508">
    <property type="term" value="P:proteolysis"/>
    <property type="evidence" value="ECO:0007669"/>
    <property type="project" value="UniProtKB-KW"/>
</dbReference>
<evidence type="ECO:0000256" key="1">
    <source>
        <dbReference type="ARBA" id="ARBA00011245"/>
    </source>
</evidence>
<dbReference type="PROSITE" id="PS51864">
    <property type="entry name" value="ASTACIN"/>
    <property type="match status" value="1"/>
</dbReference>
<evidence type="ECO:0000256" key="6">
    <source>
        <dbReference type="ARBA" id="ARBA00022833"/>
    </source>
</evidence>
<dbReference type="PANTHER" id="PTHR10127">
    <property type="entry name" value="DISCOIDIN, CUB, EGF, LAMININ , AND ZINC METALLOPROTEASE DOMAIN CONTAINING"/>
    <property type="match status" value="1"/>
</dbReference>
<evidence type="ECO:0000256" key="13">
    <source>
        <dbReference type="RuleBase" id="RU361183"/>
    </source>
</evidence>
<keyword evidence="9" id="KW-1015">Disulfide bond</keyword>
<organism evidence="15 16">
    <name type="scientific">Oedothorax gibbosus</name>
    <dbReference type="NCBI Taxonomy" id="931172"/>
    <lineage>
        <taxon>Eukaryota</taxon>
        <taxon>Metazoa</taxon>
        <taxon>Ecdysozoa</taxon>
        <taxon>Arthropoda</taxon>
        <taxon>Chelicerata</taxon>
        <taxon>Arachnida</taxon>
        <taxon>Araneae</taxon>
        <taxon>Araneomorphae</taxon>
        <taxon>Entelegynae</taxon>
        <taxon>Araneoidea</taxon>
        <taxon>Linyphiidae</taxon>
        <taxon>Erigoninae</taxon>
        <taxon>Oedothorax</taxon>
    </lineage>
</organism>
<protein>
    <recommendedName>
        <fullName evidence="13">Metalloendopeptidase</fullName>
        <ecNumber evidence="13">3.4.24.-</ecNumber>
    </recommendedName>
</protein>
<evidence type="ECO:0000256" key="7">
    <source>
        <dbReference type="ARBA" id="ARBA00023049"/>
    </source>
</evidence>
<dbReference type="InterPro" id="IPR001506">
    <property type="entry name" value="Peptidase_M12A"/>
</dbReference>
<accession>A0AAV6V5Y9</accession>
<dbReference type="GO" id="GO:0004222">
    <property type="term" value="F:metalloendopeptidase activity"/>
    <property type="evidence" value="ECO:0007669"/>
    <property type="project" value="UniProtKB-UniRule"/>
</dbReference>
<proteinExistence type="predicted"/>
<dbReference type="SUPFAM" id="SSF55486">
    <property type="entry name" value="Metalloproteases ('zincins'), catalytic domain"/>
    <property type="match status" value="1"/>
</dbReference>
<dbReference type="EMBL" id="JAFNEN010000146">
    <property type="protein sequence ID" value="KAG8192042.1"/>
    <property type="molecule type" value="Genomic_DNA"/>
</dbReference>
<evidence type="ECO:0000256" key="8">
    <source>
        <dbReference type="ARBA" id="ARBA00023145"/>
    </source>
</evidence>
<evidence type="ECO:0000256" key="3">
    <source>
        <dbReference type="ARBA" id="ARBA00022723"/>
    </source>
</evidence>
<evidence type="ECO:0000256" key="11">
    <source>
        <dbReference type="ARBA" id="ARBA00025529"/>
    </source>
</evidence>
<evidence type="ECO:0000256" key="4">
    <source>
        <dbReference type="ARBA" id="ARBA00022729"/>
    </source>
</evidence>
<dbReference type="InterPro" id="IPR006026">
    <property type="entry name" value="Peptidase_Metallo"/>
</dbReference>
<dbReference type="Proteomes" id="UP000827092">
    <property type="component" value="Unassembled WGS sequence"/>
</dbReference>